<dbReference type="InterPro" id="IPR001723">
    <property type="entry name" value="Nuclear_hrmn_rcpt"/>
</dbReference>
<evidence type="ECO:0000256" key="1">
    <source>
        <dbReference type="ARBA" id="ARBA00004123"/>
    </source>
</evidence>
<dbReference type="SMART" id="SM00430">
    <property type="entry name" value="HOLI"/>
    <property type="match status" value="1"/>
</dbReference>
<dbReference type="PANTHER" id="PTHR24082">
    <property type="entry name" value="NUCLEAR HORMONE RECEPTOR"/>
    <property type="match status" value="1"/>
</dbReference>
<feature type="non-terminal residue" evidence="18">
    <location>
        <position position="447"/>
    </location>
</feature>
<protein>
    <submittedName>
        <fullName evidence="18">VDR protein</fullName>
    </submittedName>
</protein>
<dbReference type="Gene3D" id="3.30.50.10">
    <property type="entry name" value="Erythroid Transcription Factor GATA-1, subunit A"/>
    <property type="match status" value="1"/>
</dbReference>
<dbReference type="CDD" id="cd06933">
    <property type="entry name" value="NR_LBD_VDR"/>
    <property type="match status" value="1"/>
</dbReference>
<dbReference type="FunFam" id="1.10.565.10:FF:000021">
    <property type="entry name" value="Vitamin D3 receptor B"/>
    <property type="match status" value="1"/>
</dbReference>
<accession>A0A7L4DI13</accession>
<keyword evidence="11 15" id="KW-0675">Receptor</keyword>
<evidence type="ECO:0000259" key="17">
    <source>
        <dbReference type="PROSITE" id="PS51843"/>
    </source>
</evidence>
<feature type="domain" description="Nuclear receptor" evidence="16">
    <location>
        <begin position="44"/>
        <end position="119"/>
    </location>
</feature>
<proteinExistence type="inferred from homology"/>
<keyword evidence="4" id="KW-0963">Cytoplasm</keyword>
<evidence type="ECO:0000256" key="6">
    <source>
        <dbReference type="ARBA" id="ARBA00022771"/>
    </source>
</evidence>
<keyword evidence="7 15" id="KW-0862">Zinc</keyword>
<evidence type="ECO:0000256" key="2">
    <source>
        <dbReference type="ARBA" id="ARBA00004496"/>
    </source>
</evidence>
<evidence type="ECO:0000313" key="18">
    <source>
        <dbReference type="EMBL" id="NXW62004.1"/>
    </source>
</evidence>
<evidence type="ECO:0000256" key="15">
    <source>
        <dbReference type="RuleBase" id="RU004334"/>
    </source>
</evidence>
<evidence type="ECO:0000256" key="14">
    <source>
        <dbReference type="ARBA" id="ARBA00063694"/>
    </source>
</evidence>
<comment type="subcellular location">
    <subcellularLocation>
        <location evidence="2">Cytoplasm</location>
    </subcellularLocation>
    <subcellularLocation>
        <location evidence="1 15">Nucleus</location>
    </subcellularLocation>
</comment>
<dbReference type="EMBL" id="VZZY01017126">
    <property type="protein sequence ID" value="NXW62004.1"/>
    <property type="molecule type" value="Genomic_DNA"/>
</dbReference>
<feature type="non-terminal residue" evidence="18">
    <location>
        <position position="1"/>
    </location>
</feature>
<dbReference type="GO" id="GO:0005737">
    <property type="term" value="C:cytoplasm"/>
    <property type="evidence" value="ECO:0007669"/>
    <property type="project" value="UniProtKB-SubCell"/>
</dbReference>
<dbReference type="GO" id="GO:0000122">
    <property type="term" value="P:negative regulation of transcription by RNA polymerase II"/>
    <property type="evidence" value="ECO:0007669"/>
    <property type="project" value="TreeGrafter"/>
</dbReference>
<evidence type="ECO:0000256" key="3">
    <source>
        <dbReference type="ARBA" id="ARBA00008092"/>
    </source>
</evidence>
<keyword evidence="9 15" id="KW-0238">DNA-binding</keyword>
<dbReference type="PRINTS" id="PR00047">
    <property type="entry name" value="STROIDFINGER"/>
</dbReference>
<evidence type="ECO:0000313" key="19">
    <source>
        <dbReference type="Proteomes" id="UP000541249"/>
    </source>
</evidence>
<evidence type="ECO:0000259" key="16">
    <source>
        <dbReference type="PROSITE" id="PS51030"/>
    </source>
</evidence>
<keyword evidence="5 15" id="KW-0479">Metal-binding</keyword>
<dbReference type="GO" id="GO:0005634">
    <property type="term" value="C:nucleus"/>
    <property type="evidence" value="ECO:0007669"/>
    <property type="project" value="UniProtKB-SubCell"/>
</dbReference>
<dbReference type="PROSITE" id="PS51843">
    <property type="entry name" value="NR_LBD"/>
    <property type="match status" value="1"/>
</dbReference>
<dbReference type="AlphaFoldDB" id="A0A7L4DI13"/>
<dbReference type="CDD" id="cd06955">
    <property type="entry name" value="NR_DBD_VDR"/>
    <property type="match status" value="1"/>
</dbReference>
<organism evidence="18 19">
    <name type="scientific">Eurystomus gularis</name>
    <dbReference type="NCBI Taxonomy" id="325343"/>
    <lineage>
        <taxon>Eukaryota</taxon>
        <taxon>Metazoa</taxon>
        <taxon>Chordata</taxon>
        <taxon>Craniata</taxon>
        <taxon>Vertebrata</taxon>
        <taxon>Euteleostomi</taxon>
        <taxon>Archelosauria</taxon>
        <taxon>Archosauria</taxon>
        <taxon>Dinosauria</taxon>
        <taxon>Saurischia</taxon>
        <taxon>Theropoda</taxon>
        <taxon>Coelurosauria</taxon>
        <taxon>Aves</taxon>
        <taxon>Neognathae</taxon>
        <taxon>Neoaves</taxon>
        <taxon>Telluraves</taxon>
        <taxon>Coraciimorphae</taxon>
        <taxon>Coraciiformes</taxon>
        <taxon>Coraciidae</taxon>
        <taxon>Eurystomus</taxon>
    </lineage>
</organism>
<comment type="similarity">
    <text evidence="3">Belongs to the nuclear hormone receptor family. NR1 subfamily.</text>
</comment>
<evidence type="ECO:0000256" key="10">
    <source>
        <dbReference type="ARBA" id="ARBA00023163"/>
    </source>
</evidence>
<dbReference type="GO" id="GO:0004879">
    <property type="term" value="F:nuclear receptor activity"/>
    <property type="evidence" value="ECO:0007669"/>
    <property type="project" value="InterPro"/>
</dbReference>
<gene>
    <name evidence="18" type="primary">Vdr</name>
    <name evidence="18" type="ORF">EURGUL_R03858</name>
</gene>
<dbReference type="Proteomes" id="UP000541249">
    <property type="component" value="Unassembled WGS sequence"/>
</dbReference>
<dbReference type="InterPro" id="IPR000324">
    <property type="entry name" value="VitD_rcpt"/>
</dbReference>
<dbReference type="GO" id="GO:0045944">
    <property type="term" value="P:positive regulation of transcription by RNA polymerase II"/>
    <property type="evidence" value="ECO:0007669"/>
    <property type="project" value="TreeGrafter"/>
</dbReference>
<dbReference type="Gene3D" id="1.10.565.10">
    <property type="entry name" value="Retinoid X Receptor"/>
    <property type="match status" value="1"/>
</dbReference>
<dbReference type="InterPro" id="IPR035500">
    <property type="entry name" value="NHR-like_dom_sf"/>
</dbReference>
<evidence type="ECO:0000256" key="5">
    <source>
        <dbReference type="ARBA" id="ARBA00022723"/>
    </source>
</evidence>
<keyword evidence="6 15" id="KW-0863">Zinc-finger</keyword>
<dbReference type="Pfam" id="PF00104">
    <property type="entry name" value="Hormone_recep"/>
    <property type="match status" value="1"/>
</dbReference>
<comment type="subunit">
    <text evidence="14">Homodimer in the absence of bound vitamin D3. Heterodimer with RXRA after vitamin D3 binding.</text>
</comment>
<dbReference type="GO" id="GO:0030154">
    <property type="term" value="P:cell differentiation"/>
    <property type="evidence" value="ECO:0007669"/>
    <property type="project" value="TreeGrafter"/>
</dbReference>
<dbReference type="SMART" id="SM00399">
    <property type="entry name" value="ZnF_C4"/>
    <property type="match status" value="1"/>
</dbReference>
<sequence length="447" mass="51049">MSQLQSSWEMQQQSMAYLPEADMDSMDASTSLPDPASDFDRNVPRICGVCGDKATGFHFNAMTCEGCKGFFRRSMKRKAMFTCPFNGDCKITKDNRRHCQACRLKRCVDIGMMKEFILTDEEVQRKREMILKRKEEEALKESLKPKLSEEQQKVIDILLEAHRKTYDPTYSDFTKFRPPMRSNRGAAKSSSIHTQDLSEDSTDLFVSDTFSSFPESMEPQMFSNLDLSEENDESSSMNIEFSRLSMLPHLADLVSYSIQKVIGFAKMIPGFRDLAAEDQIVLLKSSAIEVIMLRSNQSFTLEDMTWTCGSNDFKYGISDVTQAGHSMDLLEPLVKFQVGLKKLNLHEEEHVLLMAICILSPDRPGVQDTSLVESLQDRLSEILQTYIRCRHPPPGSRLLYAKMIQKLADLRSLNEEHSKQYRCLSFQPEHSMQLTPLVLEVFGNEIS</sequence>
<evidence type="ECO:0000256" key="11">
    <source>
        <dbReference type="ARBA" id="ARBA00023170"/>
    </source>
</evidence>
<dbReference type="PRINTS" id="PR00398">
    <property type="entry name" value="STRDHORMONER"/>
</dbReference>
<dbReference type="SUPFAM" id="SSF48508">
    <property type="entry name" value="Nuclear receptor ligand-binding domain"/>
    <property type="match status" value="1"/>
</dbReference>
<evidence type="ECO:0000256" key="8">
    <source>
        <dbReference type="ARBA" id="ARBA00023015"/>
    </source>
</evidence>
<dbReference type="PROSITE" id="PS00031">
    <property type="entry name" value="NUCLEAR_REC_DBD_1"/>
    <property type="match status" value="1"/>
</dbReference>
<keyword evidence="10 15" id="KW-0804">Transcription</keyword>
<dbReference type="InterPro" id="IPR001628">
    <property type="entry name" value="Znf_hrmn_rcpt"/>
</dbReference>
<keyword evidence="8 15" id="KW-0805">Transcription regulation</keyword>
<dbReference type="InterPro" id="IPR050234">
    <property type="entry name" value="Nuclear_hormone_rcpt_NR1"/>
</dbReference>
<evidence type="ECO:0000256" key="12">
    <source>
        <dbReference type="ARBA" id="ARBA00023242"/>
    </source>
</evidence>
<keyword evidence="19" id="KW-1185">Reference proteome</keyword>
<dbReference type="SUPFAM" id="SSF57716">
    <property type="entry name" value="Glucocorticoid receptor-like (DNA-binding domain)"/>
    <property type="match status" value="1"/>
</dbReference>
<evidence type="ECO:0000256" key="4">
    <source>
        <dbReference type="ARBA" id="ARBA00022490"/>
    </source>
</evidence>
<evidence type="ECO:0000256" key="7">
    <source>
        <dbReference type="ARBA" id="ARBA00022833"/>
    </source>
</evidence>
<dbReference type="GO" id="GO:0008270">
    <property type="term" value="F:zinc ion binding"/>
    <property type="evidence" value="ECO:0007669"/>
    <property type="project" value="UniProtKB-KW"/>
</dbReference>
<feature type="domain" description="NR LBD" evidence="17">
    <location>
        <begin position="150"/>
        <end position="443"/>
    </location>
</feature>
<name>A0A7L4DI13_9AVES</name>
<dbReference type="Pfam" id="PF00105">
    <property type="entry name" value="zf-C4"/>
    <property type="match status" value="1"/>
</dbReference>
<dbReference type="PANTHER" id="PTHR24082:SF38">
    <property type="entry name" value="VITAMIN D3 RECEPTOR"/>
    <property type="match status" value="1"/>
</dbReference>
<dbReference type="PRINTS" id="PR00350">
    <property type="entry name" value="VITAMINDR"/>
</dbReference>
<dbReference type="FunFam" id="3.30.50.10:FF:000023">
    <property type="entry name" value="Vitamin D3 receptor"/>
    <property type="match status" value="1"/>
</dbReference>
<dbReference type="InterPro" id="IPR000536">
    <property type="entry name" value="Nucl_hrmn_rcpt_lig-bd"/>
</dbReference>
<comment type="caution">
    <text evidence="18">The sequence shown here is derived from an EMBL/GenBank/DDBJ whole genome shotgun (WGS) entry which is preliminary data.</text>
</comment>
<dbReference type="GO" id="GO:0070644">
    <property type="term" value="F:vitamin D response element binding"/>
    <property type="evidence" value="ECO:0007669"/>
    <property type="project" value="TreeGrafter"/>
</dbReference>
<comment type="function">
    <text evidence="13">Nuclear receptor for calcitriol, the active form of vitamin D3 which mediates the action of this vitamin on cells. Enters the nucleus upon vitamin D3 binding where it forms heterodimers with the retinoid X receptor/RXR. The VDR-RXR heterodimers bind to specific response elements on DNA and activate the transcription of vitamin D3-responsive target genes. Plays a central role in calcium homeostasis. Also functions as a receptor for the secondary bile acid lithocholic acid (LCA) and its metabolites.</text>
</comment>
<dbReference type="InterPro" id="IPR013088">
    <property type="entry name" value="Znf_NHR/GATA"/>
</dbReference>
<keyword evidence="12 15" id="KW-0539">Nucleus</keyword>
<reference evidence="18 19" key="1">
    <citation type="submission" date="2019-09" db="EMBL/GenBank/DDBJ databases">
        <title>Bird 10,000 Genomes (B10K) Project - Family phase.</title>
        <authorList>
            <person name="Zhang G."/>
        </authorList>
    </citation>
    <scope>NUCLEOTIDE SEQUENCE [LARGE SCALE GENOMIC DNA]</scope>
    <source>
        <strain evidence="18">B10K-DU-002-51</strain>
        <tissue evidence="18">Muscle</tissue>
    </source>
</reference>
<evidence type="ECO:0000256" key="9">
    <source>
        <dbReference type="ARBA" id="ARBA00023125"/>
    </source>
</evidence>
<dbReference type="OrthoDB" id="6352325at2759"/>
<dbReference type="InterPro" id="IPR042153">
    <property type="entry name" value="DBD_VDR"/>
</dbReference>
<evidence type="ECO:0000256" key="13">
    <source>
        <dbReference type="ARBA" id="ARBA00056577"/>
    </source>
</evidence>
<dbReference type="PROSITE" id="PS51030">
    <property type="entry name" value="NUCLEAR_REC_DBD_2"/>
    <property type="match status" value="1"/>
</dbReference>